<organism evidence="1 2">
    <name type="scientific">Flavobacterium branchiicola</name>
    <dbReference type="NCBI Taxonomy" id="1114875"/>
    <lineage>
        <taxon>Bacteria</taxon>
        <taxon>Pseudomonadati</taxon>
        <taxon>Bacteroidota</taxon>
        <taxon>Flavobacteriia</taxon>
        <taxon>Flavobacteriales</taxon>
        <taxon>Flavobacteriaceae</taxon>
        <taxon>Flavobacterium</taxon>
    </lineage>
</organism>
<evidence type="ECO:0000313" key="2">
    <source>
        <dbReference type="Proteomes" id="UP001595935"/>
    </source>
</evidence>
<comment type="caution">
    <text evidence="1">The sequence shown here is derived from an EMBL/GenBank/DDBJ whole genome shotgun (WGS) entry which is preliminary data.</text>
</comment>
<protein>
    <recommendedName>
        <fullName evidence="3">Lipoprotein</fullName>
    </recommendedName>
</protein>
<sequence length="240" mass="27278">MIRFFTFGLLLILVSCGQKTDNNKINQAKDSLTSKIEVKNESKSSAEEIRKHETFNKNIDSIPEDLKSFIPANYSAIRISSGDANFDGLTDKILVLRKDTEETTSNYNEDKPDKRPLLLLLGQPDNSYTLIFRNDNAVYCIDCGGVFGDPFTGVTIKNGYFSIEHGIAGGQHWEQVTTFKYDRLKNNWFLYKDHYISYKLNESDASDAEALVIDVDKMQTSKDFGIISFDKFNIYNEDGN</sequence>
<keyword evidence="2" id="KW-1185">Reference proteome</keyword>
<dbReference type="PROSITE" id="PS51257">
    <property type="entry name" value="PROKAR_LIPOPROTEIN"/>
    <property type="match status" value="1"/>
</dbReference>
<evidence type="ECO:0008006" key="3">
    <source>
        <dbReference type="Google" id="ProtNLM"/>
    </source>
</evidence>
<name>A0ABV9PKB8_9FLAO</name>
<proteinExistence type="predicted"/>
<dbReference type="EMBL" id="JBHSGV010000009">
    <property type="protein sequence ID" value="MFC4749797.1"/>
    <property type="molecule type" value="Genomic_DNA"/>
</dbReference>
<dbReference type="Proteomes" id="UP001595935">
    <property type="component" value="Unassembled WGS sequence"/>
</dbReference>
<dbReference type="RefSeq" id="WP_213259855.1">
    <property type="nucleotide sequence ID" value="NZ_JAGYWA010000009.1"/>
</dbReference>
<reference evidence="2" key="1">
    <citation type="journal article" date="2019" name="Int. J. Syst. Evol. Microbiol.">
        <title>The Global Catalogue of Microorganisms (GCM) 10K type strain sequencing project: providing services to taxonomists for standard genome sequencing and annotation.</title>
        <authorList>
            <consortium name="The Broad Institute Genomics Platform"/>
            <consortium name="The Broad Institute Genome Sequencing Center for Infectious Disease"/>
            <person name="Wu L."/>
            <person name="Ma J."/>
        </authorList>
    </citation>
    <scope>NUCLEOTIDE SEQUENCE [LARGE SCALE GENOMIC DNA]</scope>
    <source>
        <strain evidence="2">WYCCWR 13023</strain>
    </source>
</reference>
<gene>
    <name evidence="1" type="ORF">ACFO5S_20260</name>
</gene>
<accession>A0ABV9PKB8</accession>
<evidence type="ECO:0000313" key="1">
    <source>
        <dbReference type="EMBL" id="MFC4749797.1"/>
    </source>
</evidence>